<gene>
    <name evidence="3" type="ORF">EFB08_19025</name>
</gene>
<feature type="signal peptide" evidence="2">
    <location>
        <begin position="1"/>
        <end position="21"/>
    </location>
</feature>
<feature type="compositionally biased region" description="Low complexity" evidence="1">
    <location>
        <begin position="27"/>
        <end position="38"/>
    </location>
</feature>
<dbReference type="PROSITE" id="PS51257">
    <property type="entry name" value="PROKAR_LIPOPROTEIN"/>
    <property type="match status" value="1"/>
</dbReference>
<proteinExistence type="predicted"/>
<feature type="region of interest" description="Disordered" evidence="1">
    <location>
        <begin position="26"/>
        <end position="46"/>
    </location>
</feature>
<dbReference type="OrthoDB" id="893444at2"/>
<feature type="chain" id="PRO_5018044089" description="Lipoprotein" evidence="2">
    <location>
        <begin position="22"/>
        <end position="197"/>
    </location>
</feature>
<reference evidence="3 4" key="1">
    <citation type="submission" date="2018-11" db="EMBL/GenBank/DDBJ databases">
        <title>Rufibacter latericius sp. nov., isolated from water in Baiyang Lake.</title>
        <authorList>
            <person name="Yang Y."/>
        </authorList>
    </citation>
    <scope>NUCLEOTIDE SEQUENCE [LARGE SCALE GENOMIC DNA]</scope>
    <source>
        <strain evidence="3 4">R-22-1c-1</strain>
    </source>
</reference>
<keyword evidence="4" id="KW-1185">Reference proteome</keyword>
<protein>
    <recommendedName>
        <fullName evidence="5">Lipoprotein</fullName>
    </recommendedName>
</protein>
<organism evidence="3 4">
    <name type="scientific">Rufibacter latericius</name>
    <dbReference type="NCBI Taxonomy" id="2487040"/>
    <lineage>
        <taxon>Bacteria</taxon>
        <taxon>Pseudomonadati</taxon>
        <taxon>Bacteroidota</taxon>
        <taxon>Cytophagia</taxon>
        <taxon>Cytophagales</taxon>
        <taxon>Hymenobacteraceae</taxon>
        <taxon>Rufibacter</taxon>
    </lineage>
</organism>
<keyword evidence="2" id="KW-0732">Signal</keyword>
<evidence type="ECO:0008006" key="5">
    <source>
        <dbReference type="Google" id="ProtNLM"/>
    </source>
</evidence>
<evidence type="ECO:0000256" key="1">
    <source>
        <dbReference type="SAM" id="MobiDB-lite"/>
    </source>
</evidence>
<dbReference type="EMBL" id="RJJD01000015">
    <property type="protein sequence ID" value="RNI23620.1"/>
    <property type="molecule type" value="Genomic_DNA"/>
</dbReference>
<name>A0A3M9MDG7_9BACT</name>
<evidence type="ECO:0000313" key="3">
    <source>
        <dbReference type="EMBL" id="RNI23620.1"/>
    </source>
</evidence>
<dbReference type="Proteomes" id="UP000272117">
    <property type="component" value="Unassembled WGS sequence"/>
</dbReference>
<evidence type="ECO:0000313" key="4">
    <source>
        <dbReference type="Proteomes" id="UP000272117"/>
    </source>
</evidence>
<dbReference type="AlphaFoldDB" id="A0A3M9MDG7"/>
<accession>A0A3M9MDG7</accession>
<dbReference type="RefSeq" id="WP_123128541.1">
    <property type="nucleotide sequence ID" value="NZ_RJJD01000015.1"/>
</dbReference>
<evidence type="ECO:0000256" key="2">
    <source>
        <dbReference type="SAM" id="SignalP"/>
    </source>
</evidence>
<comment type="caution">
    <text evidence="3">The sequence shown here is derived from an EMBL/GenBank/DDBJ whole genome shotgun (WGS) entry which is preliminary data.</text>
</comment>
<sequence length="197" mass="21898">MKINPLLLFAPVILFSCQSPASQENLSSATAETSASPAPQNPVPRENSEYLDWHTLRINGKYPLVTKVKDMEGLLGKPDSVVKVDFEEGCPGSFRNENSKVAHYGGVSFEQFGDSLKFLGVDFSNEKRVFLQSGNLRIDHTTSPAVLKKHFPNAMKNFAKDSTEAVAIPPAKEPVDGHWLLQFEKGKLKFIDDWFPC</sequence>